<feature type="binding site" evidence="3">
    <location>
        <position position="284"/>
    </location>
    <ligand>
        <name>Zn(2+)</name>
        <dbReference type="ChEBI" id="CHEBI:29105"/>
    </ligand>
</feature>
<dbReference type="Proteomes" id="UP001139485">
    <property type="component" value="Unassembled WGS sequence"/>
</dbReference>
<feature type="binding site" evidence="3">
    <location>
        <position position="285"/>
    </location>
    <ligand>
        <name>Zn(2+)</name>
        <dbReference type="ChEBI" id="CHEBI:29105"/>
    </ligand>
</feature>
<evidence type="ECO:0000256" key="2">
    <source>
        <dbReference type="ARBA" id="ARBA00022679"/>
    </source>
</evidence>
<dbReference type="GO" id="GO:0046872">
    <property type="term" value="F:metal ion binding"/>
    <property type="evidence" value="ECO:0007669"/>
    <property type="project" value="UniProtKB-KW"/>
</dbReference>
<evidence type="ECO:0000313" key="5">
    <source>
        <dbReference type="EMBL" id="MCM0619130.1"/>
    </source>
</evidence>
<reference evidence="5" key="1">
    <citation type="submission" date="2022-05" db="EMBL/GenBank/DDBJ databases">
        <authorList>
            <person name="Tuo L."/>
        </authorList>
    </citation>
    <scope>NUCLEOTIDE SEQUENCE</scope>
    <source>
        <strain evidence="5">BSK12Z-4</strain>
    </source>
</reference>
<evidence type="ECO:0000259" key="4">
    <source>
        <dbReference type="PROSITE" id="PS50970"/>
    </source>
</evidence>
<protein>
    <submittedName>
        <fullName evidence="5">Homocysteine S-methyltransferase family protein</fullName>
    </submittedName>
</protein>
<dbReference type="RefSeq" id="WP_250826016.1">
    <property type="nucleotide sequence ID" value="NZ_JAMOIL010000001.1"/>
</dbReference>
<keyword evidence="3" id="KW-0479">Metal-binding</keyword>
<dbReference type="GO" id="GO:0008168">
    <property type="term" value="F:methyltransferase activity"/>
    <property type="evidence" value="ECO:0007669"/>
    <property type="project" value="UniProtKB-UniRule"/>
</dbReference>
<evidence type="ECO:0000256" key="3">
    <source>
        <dbReference type="PROSITE-ProRule" id="PRU00333"/>
    </source>
</evidence>
<accession>A0A9X2D4X5</accession>
<dbReference type="PROSITE" id="PS50970">
    <property type="entry name" value="HCY"/>
    <property type="match status" value="1"/>
</dbReference>
<keyword evidence="2 3" id="KW-0808">Transferase</keyword>
<feature type="domain" description="Hcy-binding" evidence="4">
    <location>
        <begin position="1"/>
        <end position="299"/>
    </location>
</feature>
<dbReference type="InterPro" id="IPR036589">
    <property type="entry name" value="HCY_dom_sf"/>
</dbReference>
<feature type="binding site" evidence="3">
    <location>
        <position position="216"/>
    </location>
    <ligand>
        <name>Zn(2+)</name>
        <dbReference type="ChEBI" id="CHEBI:29105"/>
    </ligand>
</feature>
<comment type="cofactor">
    <cofactor evidence="3">
        <name>Zn(2+)</name>
        <dbReference type="ChEBI" id="CHEBI:29105"/>
    </cofactor>
</comment>
<sequence>MDDLLGDHTWVTDGGLETDLIFNRGVDLPEFAAFPLAADPEGRRTLLDYYTGYAAIARAARAGLLLESATWRASPDWAERLGYGPAALDAATREAVTVVREACEASGARHVLASGSVGPRGDGYRSGGTDADEAAEYHLPQVRAMAAAAADLVHAMTMTGAAEAIGVARAAREVGLPVAVSLTVETDGTLPDGQPLGEALAAVEAAAAPDWFGVNCAHPSHLLAGLDGGAWQQRIAFFRPNASTLSHAELDESEELDAGDLDLLAATTAQVRERTGGVRVLGGCCGTDARHVAALWDVASWAV</sequence>
<comment type="caution">
    <text evidence="5">The sequence shown here is derived from an EMBL/GenBank/DDBJ whole genome shotgun (WGS) entry which is preliminary data.</text>
</comment>
<dbReference type="Gene3D" id="3.20.20.330">
    <property type="entry name" value="Homocysteine-binding-like domain"/>
    <property type="match status" value="1"/>
</dbReference>
<keyword evidence="1 3" id="KW-0489">Methyltransferase</keyword>
<dbReference type="SUPFAM" id="SSF82282">
    <property type="entry name" value="Homocysteine S-methyltransferase"/>
    <property type="match status" value="1"/>
</dbReference>
<keyword evidence="6" id="KW-1185">Reference proteome</keyword>
<dbReference type="Pfam" id="PF02574">
    <property type="entry name" value="S-methyl_trans"/>
    <property type="match status" value="1"/>
</dbReference>
<dbReference type="PANTHER" id="PTHR11103:SF18">
    <property type="entry name" value="SLR1189 PROTEIN"/>
    <property type="match status" value="1"/>
</dbReference>
<keyword evidence="3" id="KW-0862">Zinc</keyword>
<dbReference type="InterPro" id="IPR003726">
    <property type="entry name" value="HCY_dom"/>
</dbReference>
<evidence type="ECO:0000256" key="1">
    <source>
        <dbReference type="ARBA" id="ARBA00022603"/>
    </source>
</evidence>
<dbReference type="EMBL" id="JAMOIL010000001">
    <property type="protein sequence ID" value="MCM0619130.1"/>
    <property type="molecule type" value="Genomic_DNA"/>
</dbReference>
<evidence type="ECO:0000313" key="6">
    <source>
        <dbReference type="Proteomes" id="UP001139485"/>
    </source>
</evidence>
<dbReference type="GO" id="GO:0032259">
    <property type="term" value="P:methylation"/>
    <property type="evidence" value="ECO:0007669"/>
    <property type="project" value="UniProtKB-KW"/>
</dbReference>
<gene>
    <name evidence="5" type="ORF">M8330_02325</name>
</gene>
<proteinExistence type="predicted"/>
<dbReference type="AlphaFoldDB" id="A0A9X2D4X5"/>
<organism evidence="5 6">
    <name type="scientific">Nocardioides bruguierae</name>
    <dbReference type="NCBI Taxonomy" id="2945102"/>
    <lineage>
        <taxon>Bacteria</taxon>
        <taxon>Bacillati</taxon>
        <taxon>Actinomycetota</taxon>
        <taxon>Actinomycetes</taxon>
        <taxon>Propionibacteriales</taxon>
        <taxon>Nocardioidaceae</taxon>
        <taxon>Nocardioides</taxon>
    </lineage>
</organism>
<dbReference type="PANTHER" id="PTHR11103">
    <property type="entry name" value="SLR1189 PROTEIN"/>
    <property type="match status" value="1"/>
</dbReference>
<name>A0A9X2D4X5_9ACTN</name>